<dbReference type="AlphaFoldDB" id="A0A0K0CT81"/>
<evidence type="ECO:0000313" key="1">
    <source>
        <dbReference type="Proteomes" id="UP000035642"/>
    </source>
</evidence>
<accession>A0A0K0CT81</accession>
<name>A0A0K0CT81_ANGCA</name>
<dbReference type="WBParaSite" id="ACAC_0000025101-mRNA-1">
    <property type="protein sequence ID" value="ACAC_0000025101-mRNA-1"/>
    <property type="gene ID" value="ACAC_0000025101"/>
</dbReference>
<dbReference type="Proteomes" id="UP000035642">
    <property type="component" value="Unassembled WGS sequence"/>
</dbReference>
<protein>
    <submittedName>
        <fullName evidence="2">Uncharacterized protein</fullName>
    </submittedName>
</protein>
<proteinExistence type="predicted"/>
<keyword evidence="1" id="KW-1185">Reference proteome</keyword>
<evidence type="ECO:0000313" key="2">
    <source>
        <dbReference type="WBParaSite" id="ACAC_0000025101-mRNA-1"/>
    </source>
</evidence>
<reference evidence="1" key="1">
    <citation type="submission" date="2012-09" db="EMBL/GenBank/DDBJ databases">
        <authorList>
            <person name="Martin A.A."/>
        </authorList>
    </citation>
    <scope>NUCLEOTIDE SEQUENCE</scope>
</reference>
<sequence>MILRCITNEITRMISIRQLDCFLCTGTQVMW</sequence>
<reference evidence="2" key="2">
    <citation type="submission" date="2017-02" db="UniProtKB">
        <authorList>
            <consortium name="WormBaseParasite"/>
        </authorList>
    </citation>
    <scope>IDENTIFICATION</scope>
</reference>
<organism evidence="1 2">
    <name type="scientific">Angiostrongylus cantonensis</name>
    <name type="common">Rat lungworm</name>
    <dbReference type="NCBI Taxonomy" id="6313"/>
    <lineage>
        <taxon>Eukaryota</taxon>
        <taxon>Metazoa</taxon>
        <taxon>Ecdysozoa</taxon>
        <taxon>Nematoda</taxon>
        <taxon>Chromadorea</taxon>
        <taxon>Rhabditida</taxon>
        <taxon>Rhabditina</taxon>
        <taxon>Rhabditomorpha</taxon>
        <taxon>Strongyloidea</taxon>
        <taxon>Metastrongylidae</taxon>
        <taxon>Angiostrongylus</taxon>
    </lineage>
</organism>